<gene>
    <name evidence="1" type="ORF">Thpro_021490</name>
</gene>
<dbReference type="Pfam" id="PF08238">
    <property type="entry name" value="Sel1"/>
    <property type="match status" value="3"/>
</dbReference>
<dbReference type="Proteomes" id="UP000029273">
    <property type="component" value="Unassembled WGS sequence"/>
</dbReference>
<dbReference type="EMBL" id="JQSG02000003">
    <property type="protein sequence ID" value="OBS09162.1"/>
    <property type="molecule type" value="Genomic_DNA"/>
</dbReference>
<sequence>MLLGLLLPPVADADMSSAQGHRLAVMALAHDARAYLRLDAAAHRGDAVAMNWLGAYWESAGKPARARRDYLRAAAAGNRTAALNLGYLYRFGRGVAVDPAKAVAWYRRAAQLGSARALAELGDAYYLGQGVRRDRARAYRWYWLAASRSPQWRPVLHALADEIGPDETARATRAAQAWLARRKQP</sequence>
<dbReference type="InterPro" id="IPR006597">
    <property type="entry name" value="Sel1-like"/>
</dbReference>
<evidence type="ECO:0008006" key="3">
    <source>
        <dbReference type="Google" id="ProtNLM"/>
    </source>
</evidence>
<comment type="caution">
    <text evidence="1">The sequence shown here is derived from an EMBL/GenBank/DDBJ whole genome shotgun (WGS) entry which is preliminary data.</text>
</comment>
<evidence type="ECO:0000313" key="1">
    <source>
        <dbReference type="EMBL" id="OBS09162.1"/>
    </source>
</evidence>
<dbReference type="SUPFAM" id="SSF81901">
    <property type="entry name" value="HCP-like"/>
    <property type="match status" value="1"/>
</dbReference>
<proteinExistence type="predicted"/>
<reference evidence="1 2" key="1">
    <citation type="journal article" date="2014" name="Genome Announc.">
        <title>Draft Genome Sequence of the Iron-Oxidizing, Acidophilic, and Halotolerant 'Thiobacillus prosperus' Type Strain DSM 5130.</title>
        <authorList>
            <person name="Ossandon F.J."/>
            <person name="Cardenas J.P."/>
            <person name="Corbett M."/>
            <person name="Quatrini R."/>
            <person name="Holmes D.S."/>
            <person name="Watkin E."/>
        </authorList>
    </citation>
    <scope>NUCLEOTIDE SEQUENCE [LARGE SCALE GENOMIC DNA]</scope>
    <source>
        <strain evidence="1 2">DSM 5130</strain>
    </source>
</reference>
<organism evidence="1 2">
    <name type="scientific">Acidihalobacter prosperus</name>
    <dbReference type="NCBI Taxonomy" id="160660"/>
    <lineage>
        <taxon>Bacteria</taxon>
        <taxon>Pseudomonadati</taxon>
        <taxon>Pseudomonadota</taxon>
        <taxon>Gammaproteobacteria</taxon>
        <taxon>Chromatiales</taxon>
        <taxon>Ectothiorhodospiraceae</taxon>
        <taxon>Acidihalobacter</taxon>
    </lineage>
</organism>
<dbReference type="InterPro" id="IPR011990">
    <property type="entry name" value="TPR-like_helical_dom_sf"/>
</dbReference>
<evidence type="ECO:0000313" key="2">
    <source>
        <dbReference type="Proteomes" id="UP000029273"/>
    </source>
</evidence>
<dbReference type="PANTHER" id="PTHR43628:SF1">
    <property type="entry name" value="CHITIN SYNTHASE REGULATORY FACTOR 2-RELATED"/>
    <property type="match status" value="1"/>
</dbReference>
<name>A0A1A6C3M2_9GAMM</name>
<dbReference type="AlphaFoldDB" id="A0A1A6C3M2"/>
<protein>
    <recommendedName>
        <fullName evidence="3">Sel1 repeat family protein</fullName>
    </recommendedName>
</protein>
<accession>A0A1A6C3M2</accession>
<dbReference type="InterPro" id="IPR052945">
    <property type="entry name" value="Mitotic_Regulator"/>
</dbReference>
<dbReference type="Gene3D" id="1.25.40.10">
    <property type="entry name" value="Tetratricopeptide repeat domain"/>
    <property type="match status" value="1"/>
</dbReference>
<keyword evidence="2" id="KW-1185">Reference proteome</keyword>
<dbReference type="PANTHER" id="PTHR43628">
    <property type="entry name" value="ACTIVATOR OF C KINASE PROTEIN 1-RELATED"/>
    <property type="match status" value="1"/>
</dbReference>
<dbReference type="SMART" id="SM00671">
    <property type="entry name" value="SEL1"/>
    <property type="match status" value="3"/>
</dbReference>